<feature type="region of interest" description="Disordered" evidence="1">
    <location>
        <begin position="352"/>
        <end position="432"/>
    </location>
</feature>
<gene>
    <name evidence="3" type="ORF">Prubr_11890</name>
</gene>
<dbReference type="AlphaFoldDB" id="A0A810MXU4"/>
<protein>
    <submittedName>
        <fullName evidence="3">Uncharacterized protein</fullName>
    </submittedName>
</protein>
<name>A0A810MXU4_9ACTN</name>
<feature type="compositionally biased region" description="Low complexity" evidence="1">
    <location>
        <begin position="352"/>
        <end position="361"/>
    </location>
</feature>
<keyword evidence="2" id="KW-0472">Membrane</keyword>
<keyword evidence="2" id="KW-0812">Transmembrane</keyword>
<dbReference type="KEGG" id="pry:Prubr_11890"/>
<feature type="transmembrane region" description="Helical" evidence="2">
    <location>
        <begin position="77"/>
        <end position="95"/>
    </location>
</feature>
<dbReference type="RefSeq" id="WP_212822334.1">
    <property type="nucleotide sequence ID" value="NZ_AP023359.1"/>
</dbReference>
<reference evidence="3" key="1">
    <citation type="submission" date="2020-08" db="EMBL/GenBank/DDBJ databases">
        <title>Whole genome shotgun sequence of Polymorphospora rubra NBRC 101157.</title>
        <authorList>
            <person name="Komaki H."/>
            <person name="Tamura T."/>
        </authorList>
    </citation>
    <scope>NUCLEOTIDE SEQUENCE</scope>
    <source>
        <strain evidence="3">NBRC 101157</strain>
    </source>
</reference>
<feature type="compositionally biased region" description="Basic and acidic residues" evidence="1">
    <location>
        <begin position="401"/>
        <end position="410"/>
    </location>
</feature>
<evidence type="ECO:0000256" key="2">
    <source>
        <dbReference type="SAM" id="Phobius"/>
    </source>
</evidence>
<feature type="transmembrane region" description="Helical" evidence="2">
    <location>
        <begin position="50"/>
        <end position="71"/>
    </location>
</feature>
<accession>A0A810MXU4</accession>
<feature type="transmembrane region" description="Helical" evidence="2">
    <location>
        <begin position="15"/>
        <end position="38"/>
    </location>
</feature>
<sequence length="432" mass="46690">MDIDHPAVRAVTNWLAIYGPYLATGAGAVGALVAAYAIRKWIRTREHDDFAGKLGVFLFLVVTTEGMWEVVHKQLGVGVWLAIVMFGAFDAVIYAQGRAAVKAVTKSSTARVAGYLLIIWAMSIAASITVSMAGGNAATQFFRFFSPLVAAALWTQKVMALRKVDSKAEESSWIWTPARLGVRLGLLKPGAVSNLDEVFQQRRVGQLVNQAMEVYVLEQAAKLGGTEKVSRWRPRRDRLATAERRLQQLAKTADQATVDAAREQLRRTLAIRTTLFAPPAPPVDDRTQTTLDDVRLLMRDATTSLRGQHQRAFAAPAQPAIVDRPRRLWPDPDATPPAVTAAVETPAIAPAETPAGPAPAGRQISAAKPARKTVSAAVKKVGPGRPPKAAEKAARVVARNPDLKPAEIARKTGVSETTARRVLKDAKPTEES</sequence>
<organism evidence="3 4">
    <name type="scientific">Polymorphospora rubra</name>
    <dbReference type="NCBI Taxonomy" id="338584"/>
    <lineage>
        <taxon>Bacteria</taxon>
        <taxon>Bacillati</taxon>
        <taxon>Actinomycetota</taxon>
        <taxon>Actinomycetes</taxon>
        <taxon>Micromonosporales</taxon>
        <taxon>Micromonosporaceae</taxon>
        <taxon>Polymorphospora</taxon>
    </lineage>
</organism>
<evidence type="ECO:0000313" key="4">
    <source>
        <dbReference type="Proteomes" id="UP000680866"/>
    </source>
</evidence>
<dbReference type="Proteomes" id="UP000680866">
    <property type="component" value="Chromosome"/>
</dbReference>
<evidence type="ECO:0000313" key="3">
    <source>
        <dbReference type="EMBL" id="BCJ64168.1"/>
    </source>
</evidence>
<feature type="transmembrane region" description="Helical" evidence="2">
    <location>
        <begin position="115"/>
        <end position="135"/>
    </location>
</feature>
<dbReference type="EMBL" id="AP023359">
    <property type="protein sequence ID" value="BCJ64168.1"/>
    <property type="molecule type" value="Genomic_DNA"/>
</dbReference>
<proteinExistence type="predicted"/>
<evidence type="ECO:0000256" key="1">
    <source>
        <dbReference type="SAM" id="MobiDB-lite"/>
    </source>
</evidence>
<feature type="compositionally biased region" description="Basic and acidic residues" evidence="1">
    <location>
        <begin position="418"/>
        <end position="432"/>
    </location>
</feature>
<keyword evidence="4" id="KW-1185">Reference proteome</keyword>
<keyword evidence="2" id="KW-1133">Transmembrane helix</keyword>